<keyword evidence="1" id="KW-1133">Transmembrane helix</keyword>
<organism evidence="2">
    <name type="scientific">viral metagenome</name>
    <dbReference type="NCBI Taxonomy" id="1070528"/>
    <lineage>
        <taxon>unclassified sequences</taxon>
        <taxon>metagenomes</taxon>
        <taxon>organismal metagenomes</taxon>
    </lineage>
</organism>
<proteinExistence type="predicted"/>
<reference evidence="2" key="1">
    <citation type="journal article" date="2020" name="Nature">
        <title>Giant virus diversity and host interactions through global metagenomics.</title>
        <authorList>
            <person name="Schulz F."/>
            <person name="Roux S."/>
            <person name="Paez-Espino D."/>
            <person name="Jungbluth S."/>
            <person name="Walsh D.A."/>
            <person name="Denef V.J."/>
            <person name="McMahon K.D."/>
            <person name="Konstantinidis K.T."/>
            <person name="Eloe-Fadrosh E.A."/>
            <person name="Kyrpides N.C."/>
            <person name="Woyke T."/>
        </authorList>
    </citation>
    <scope>NUCLEOTIDE SEQUENCE</scope>
    <source>
        <strain evidence="2">GVMAG-M-3300025880-56</strain>
    </source>
</reference>
<evidence type="ECO:0000256" key="1">
    <source>
        <dbReference type="SAM" id="Phobius"/>
    </source>
</evidence>
<accession>A0A6C0J861</accession>
<dbReference type="AlphaFoldDB" id="A0A6C0J861"/>
<protein>
    <submittedName>
        <fullName evidence="2">Uncharacterized protein</fullName>
    </submittedName>
</protein>
<sequence length="42" mass="4888">MNIVDINLISQTALNICVLPMIAYLTLFIREEYYKLKIIKGD</sequence>
<feature type="transmembrane region" description="Helical" evidence="1">
    <location>
        <begin position="12"/>
        <end position="29"/>
    </location>
</feature>
<dbReference type="EMBL" id="MN740351">
    <property type="protein sequence ID" value="QHU01945.1"/>
    <property type="molecule type" value="Genomic_DNA"/>
</dbReference>
<name>A0A6C0J861_9ZZZZ</name>
<keyword evidence="1" id="KW-0472">Membrane</keyword>
<keyword evidence="1" id="KW-0812">Transmembrane</keyword>
<evidence type="ECO:0000313" key="2">
    <source>
        <dbReference type="EMBL" id="QHU01945.1"/>
    </source>
</evidence>